<proteinExistence type="predicted"/>
<accession>A0A2A5WIP8</accession>
<evidence type="ECO:0000313" key="2">
    <source>
        <dbReference type="Proteomes" id="UP000219327"/>
    </source>
</evidence>
<dbReference type="Proteomes" id="UP000219327">
    <property type="component" value="Unassembled WGS sequence"/>
</dbReference>
<dbReference type="EMBL" id="NTKD01000073">
    <property type="protein sequence ID" value="PDH36173.1"/>
    <property type="molecule type" value="Genomic_DNA"/>
</dbReference>
<name>A0A2A5WIP8_9GAMM</name>
<organism evidence="1 2">
    <name type="scientific">OM182 bacterium MED-G24</name>
    <dbReference type="NCBI Taxonomy" id="1986255"/>
    <lineage>
        <taxon>Bacteria</taxon>
        <taxon>Pseudomonadati</taxon>
        <taxon>Pseudomonadota</taxon>
        <taxon>Gammaproteobacteria</taxon>
        <taxon>OMG group</taxon>
        <taxon>OM182 clade</taxon>
    </lineage>
</organism>
<evidence type="ECO:0000313" key="1">
    <source>
        <dbReference type="EMBL" id="PDH36173.1"/>
    </source>
</evidence>
<evidence type="ECO:0008006" key="3">
    <source>
        <dbReference type="Google" id="ProtNLM"/>
    </source>
</evidence>
<dbReference type="AlphaFoldDB" id="A0A2A5WIP8"/>
<reference evidence="1 2" key="1">
    <citation type="submission" date="2017-08" db="EMBL/GenBank/DDBJ databases">
        <title>Fine stratification of microbial communities through a metagenomic profile of the photic zone.</title>
        <authorList>
            <person name="Haro-Moreno J.M."/>
            <person name="Lopez-Perez M."/>
            <person name="De La Torre J."/>
            <person name="Picazo A."/>
            <person name="Camacho A."/>
            <person name="Rodriguez-Valera F."/>
        </authorList>
    </citation>
    <scope>NUCLEOTIDE SEQUENCE [LARGE SCALE GENOMIC DNA]</scope>
    <source>
        <strain evidence="1">MED-G24</strain>
    </source>
</reference>
<sequence>MSKTESFEIPGKSGEAYNFNVYPYPMTFNDFIGGVYIIAKVTDGHPEVVYFGETDNIDPHLKGHDKKEEIKSAGANHIALHRNASKEVRNKVMADLADEIKPSIS</sequence>
<comment type="caution">
    <text evidence="1">The sequence shown here is derived from an EMBL/GenBank/DDBJ whole genome shotgun (WGS) entry which is preliminary data.</text>
</comment>
<protein>
    <recommendedName>
        <fullName evidence="3">GIY-YIG domain-containing protein</fullName>
    </recommendedName>
</protein>
<gene>
    <name evidence="1" type="ORF">CNE99_10105</name>
</gene>